<dbReference type="Gene3D" id="3.40.50.1820">
    <property type="entry name" value="alpha/beta hydrolase"/>
    <property type="match status" value="1"/>
</dbReference>
<feature type="domain" description="AB hydrolase-1" evidence="1">
    <location>
        <begin position="28"/>
        <end position="135"/>
    </location>
</feature>
<dbReference type="OrthoDB" id="249225at2"/>
<dbReference type="RefSeq" id="WP_097122522.1">
    <property type="nucleotide sequence ID" value="NZ_OCND01000006.1"/>
</dbReference>
<evidence type="ECO:0000259" key="1">
    <source>
        <dbReference type="Pfam" id="PF00561"/>
    </source>
</evidence>
<accession>A0A286D9D9</accession>
<dbReference type="Proteomes" id="UP000219374">
    <property type="component" value="Unassembled WGS sequence"/>
</dbReference>
<dbReference type="GO" id="GO:0016787">
    <property type="term" value="F:hydrolase activity"/>
    <property type="evidence" value="ECO:0007669"/>
    <property type="project" value="UniProtKB-KW"/>
</dbReference>
<sequence>MDEVIALDGGRSYGLLTRAAGNRRRRAVVLFNPGLIHRTGAFRFHVRLARGLAARGFDVFRFDLPNTGDAPTGTHATKESVVDEVFDAIEARTGSRHFIIGGICSAADLGWKIALVDKRVVGLLLMDAMAVKNHWFRVGQLRLLLKRPPSSWPGMIMRFLRPKPAGLPGIMDFRDWPEPQQFKRQLAQLLERGVDTLAFYTGGVSYYLLHPGQLRTSYGAWRDHPRLQLEFWPEIDHILFSPLDRERVSARILQWMEGL</sequence>
<evidence type="ECO:0000313" key="3">
    <source>
        <dbReference type="Proteomes" id="UP000219374"/>
    </source>
</evidence>
<keyword evidence="3" id="KW-1185">Reference proteome</keyword>
<dbReference type="InterPro" id="IPR029058">
    <property type="entry name" value="AB_hydrolase_fold"/>
</dbReference>
<reference evidence="2 3" key="1">
    <citation type="submission" date="2017-09" db="EMBL/GenBank/DDBJ databases">
        <authorList>
            <person name="Ehlers B."/>
            <person name="Leendertz F.H."/>
        </authorList>
    </citation>
    <scope>NUCLEOTIDE SEQUENCE [LARGE SCALE GENOMIC DNA]</scope>
    <source>
        <strain evidence="2 3">CGMCC 1.10978</strain>
    </source>
</reference>
<protein>
    <submittedName>
        <fullName evidence="2">Alpha/beta hydrolase fold</fullName>
    </submittedName>
</protein>
<dbReference type="EMBL" id="OCND01000006">
    <property type="protein sequence ID" value="SOD55269.1"/>
    <property type="molecule type" value="Genomic_DNA"/>
</dbReference>
<dbReference type="SUPFAM" id="SSF53474">
    <property type="entry name" value="alpha/beta-Hydrolases"/>
    <property type="match status" value="1"/>
</dbReference>
<gene>
    <name evidence="2" type="ORF">SAMN06296416_106237</name>
</gene>
<evidence type="ECO:0000313" key="2">
    <source>
        <dbReference type="EMBL" id="SOD55269.1"/>
    </source>
</evidence>
<dbReference type="AlphaFoldDB" id="A0A286D9D9"/>
<proteinExistence type="predicted"/>
<organism evidence="2 3">
    <name type="scientific">Pseudoxanthomonas wuyuanensis</name>
    <dbReference type="NCBI Taxonomy" id="1073196"/>
    <lineage>
        <taxon>Bacteria</taxon>
        <taxon>Pseudomonadati</taxon>
        <taxon>Pseudomonadota</taxon>
        <taxon>Gammaproteobacteria</taxon>
        <taxon>Lysobacterales</taxon>
        <taxon>Lysobacteraceae</taxon>
        <taxon>Pseudoxanthomonas</taxon>
    </lineage>
</organism>
<dbReference type="Pfam" id="PF00561">
    <property type="entry name" value="Abhydrolase_1"/>
    <property type="match status" value="1"/>
</dbReference>
<keyword evidence="2" id="KW-0378">Hydrolase</keyword>
<name>A0A286D9D9_9GAMM</name>
<dbReference type="InterPro" id="IPR000073">
    <property type="entry name" value="AB_hydrolase_1"/>
</dbReference>